<accession>A0ABP6T7G1</accession>
<comment type="caution">
    <text evidence="1">The sequence shown here is derived from an EMBL/GenBank/DDBJ whole genome shotgun (WGS) entry which is preliminary data.</text>
</comment>
<evidence type="ECO:0000313" key="2">
    <source>
        <dbReference type="Proteomes" id="UP001501676"/>
    </source>
</evidence>
<sequence length="156" mass="16784">MSADYEYFVASPDRIAALDLGKSPVSQLPAEEVAELPGIDPTVVLLGLVEVLSTREYDELLANATAELVHDGGDAGPWVTAIDEFVVAAIQGADGDPELEWEDAVAQWSVLVGDELGDAIGNGDVDEDALLETTDELRRLCGHVDGDRRLYCWTQL</sequence>
<name>A0ABP6T7G1_9ACTN</name>
<keyword evidence="2" id="KW-1185">Reference proteome</keyword>
<dbReference type="Proteomes" id="UP001501676">
    <property type="component" value="Unassembled WGS sequence"/>
</dbReference>
<evidence type="ECO:0000313" key="1">
    <source>
        <dbReference type="EMBL" id="GAA3393710.1"/>
    </source>
</evidence>
<dbReference type="EMBL" id="BAAAYN010000043">
    <property type="protein sequence ID" value="GAA3393710.1"/>
    <property type="molecule type" value="Genomic_DNA"/>
</dbReference>
<reference evidence="2" key="1">
    <citation type="journal article" date="2019" name="Int. J. Syst. Evol. Microbiol.">
        <title>The Global Catalogue of Microorganisms (GCM) 10K type strain sequencing project: providing services to taxonomists for standard genome sequencing and annotation.</title>
        <authorList>
            <consortium name="The Broad Institute Genomics Platform"/>
            <consortium name="The Broad Institute Genome Sequencing Center for Infectious Disease"/>
            <person name="Wu L."/>
            <person name="Ma J."/>
        </authorList>
    </citation>
    <scope>NUCLEOTIDE SEQUENCE [LARGE SCALE GENOMIC DNA]</scope>
    <source>
        <strain evidence="2">JCM 9458</strain>
    </source>
</reference>
<protein>
    <submittedName>
        <fullName evidence="1">Uncharacterized protein</fullName>
    </submittedName>
</protein>
<dbReference type="RefSeq" id="WP_345731630.1">
    <property type="nucleotide sequence ID" value="NZ_BAAAYN010000043.1"/>
</dbReference>
<organism evidence="1 2">
    <name type="scientific">Cryptosporangium minutisporangium</name>
    <dbReference type="NCBI Taxonomy" id="113569"/>
    <lineage>
        <taxon>Bacteria</taxon>
        <taxon>Bacillati</taxon>
        <taxon>Actinomycetota</taxon>
        <taxon>Actinomycetes</taxon>
        <taxon>Cryptosporangiales</taxon>
        <taxon>Cryptosporangiaceae</taxon>
        <taxon>Cryptosporangium</taxon>
    </lineage>
</organism>
<gene>
    <name evidence="1" type="ORF">GCM10020369_60340</name>
</gene>
<proteinExistence type="predicted"/>